<dbReference type="EMBL" id="WTPW01000524">
    <property type="protein sequence ID" value="KAF0502401.1"/>
    <property type="molecule type" value="Genomic_DNA"/>
</dbReference>
<dbReference type="OrthoDB" id="2439111at2759"/>
<name>A0A8H4AJH5_GIGMA</name>
<evidence type="ECO:0000256" key="1">
    <source>
        <dbReference type="SAM" id="MobiDB-lite"/>
    </source>
</evidence>
<evidence type="ECO:0000313" key="3">
    <source>
        <dbReference type="Proteomes" id="UP000439903"/>
    </source>
</evidence>
<feature type="region of interest" description="Disordered" evidence="1">
    <location>
        <begin position="1"/>
        <end position="25"/>
    </location>
</feature>
<organism evidence="2 3">
    <name type="scientific">Gigaspora margarita</name>
    <dbReference type="NCBI Taxonomy" id="4874"/>
    <lineage>
        <taxon>Eukaryota</taxon>
        <taxon>Fungi</taxon>
        <taxon>Fungi incertae sedis</taxon>
        <taxon>Mucoromycota</taxon>
        <taxon>Glomeromycotina</taxon>
        <taxon>Glomeromycetes</taxon>
        <taxon>Diversisporales</taxon>
        <taxon>Gigasporaceae</taxon>
        <taxon>Gigaspora</taxon>
    </lineage>
</organism>
<gene>
    <name evidence="2" type="ORF">F8M41_019807</name>
</gene>
<protein>
    <submittedName>
        <fullName evidence="2">Zinc finger bed domain-containing protein 1-like</fullName>
    </submittedName>
</protein>
<keyword evidence="3" id="KW-1185">Reference proteome</keyword>
<reference evidence="2 3" key="1">
    <citation type="journal article" date="2019" name="Environ. Microbiol.">
        <title>At the nexus of three kingdoms: the genome of the mycorrhizal fungus Gigaspora margarita provides insights into plant, endobacterial and fungal interactions.</title>
        <authorList>
            <person name="Venice F."/>
            <person name="Ghignone S."/>
            <person name="Salvioli di Fossalunga A."/>
            <person name="Amselem J."/>
            <person name="Novero M."/>
            <person name="Xianan X."/>
            <person name="Sedzielewska Toro K."/>
            <person name="Morin E."/>
            <person name="Lipzen A."/>
            <person name="Grigoriev I.V."/>
            <person name="Henrissat B."/>
            <person name="Martin F.M."/>
            <person name="Bonfante P."/>
        </authorList>
    </citation>
    <scope>NUCLEOTIDE SEQUENCE [LARGE SCALE GENOMIC DNA]</scope>
    <source>
        <strain evidence="2 3">BEG34</strain>
    </source>
</reference>
<evidence type="ECO:0000313" key="2">
    <source>
        <dbReference type="EMBL" id="KAF0502401.1"/>
    </source>
</evidence>
<dbReference type="AlphaFoldDB" id="A0A8H4AJH5"/>
<dbReference type="Proteomes" id="UP000439903">
    <property type="component" value="Unassembled WGS sequence"/>
</dbReference>
<sequence length="140" mass="16385">MAFQYSSKKAKKEAYPKHPRGRPPDPVWDYFFATPLKSPLEIHLSKECEDENLDNEIREKYQEIVIQRQKLKEKTQASSSKNQSKKKKININNYWNNENQILASSKKEAVDHAIIKTFAMCGLPFSIIENPWFIDILKSL</sequence>
<proteinExistence type="predicted"/>
<comment type="caution">
    <text evidence="2">The sequence shown here is derived from an EMBL/GenBank/DDBJ whole genome shotgun (WGS) entry which is preliminary data.</text>
</comment>
<accession>A0A8H4AJH5</accession>